<organism evidence="2 3">
    <name type="scientific">Planctopirus ephydatiae</name>
    <dbReference type="NCBI Taxonomy" id="2528019"/>
    <lineage>
        <taxon>Bacteria</taxon>
        <taxon>Pseudomonadati</taxon>
        <taxon>Planctomycetota</taxon>
        <taxon>Planctomycetia</taxon>
        <taxon>Planctomycetales</taxon>
        <taxon>Planctomycetaceae</taxon>
        <taxon>Planctopirus</taxon>
    </lineage>
</organism>
<evidence type="ECO:0000256" key="1">
    <source>
        <dbReference type="SAM" id="MobiDB-lite"/>
    </source>
</evidence>
<evidence type="ECO:0000313" key="3">
    <source>
        <dbReference type="Proteomes" id="UP000315349"/>
    </source>
</evidence>
<dbReference type="InterPro" id="IPR011990">
    <property type="entry name" value="TPR-like_helical_dom_sf"/>
</dbReference>
<dbReference type="InterPro" id="IPR013783">
    <property type="entry name" value="Ig-like_fold"/>
</dbReference>
<protein>
    <recommendedName>
        <fullName evidence="4">Thioredoxin domain-containing protein</fullName>
    </recommendedName>
</protein>
<proteinExistence type="predicted"/>
<dbReference type="PROSITE" id="PS51257">
    <property type="entry name" value="PROKAR_LIPOPROTEIN"/>
    <property type="match status" value="1"/>
</dbReference>
<dbReference type="SUPFAM" id="SSF48452">
    <property type="entry name" value="TPR-like"/>
    <property type="match status" value="1"/>
</dbReference>
<reference evidence="2 3" key="1">
    <citation type="submission" date="2019-02" db="EMBL/GenBank/DDBJ databases">
        <title>Deep-cultivation of Planctomycetes and their phenomic and genomic characterization uncovers novel biology.</title>
        <authorList>
            <person name="Wiegand S."/>
            <person name="Jogler M."/>
            <person name="Boedeker C."/>
            <person name="Pinto D."/>
            <person name="Vollmers J."/>
            <person name="Rivas-Marin E."/>
            <person name="Kohn T."/>
            <person name="Peeters S.H."/>
            <person name="Heuer A."/>
            <person name="Rast P."/>
            <person name="Oberbeckmann S."/>
            <person name="Bunk B."/>
            <person name="Jeske O."/>
            <person name="Meyerdierks A."/>
            <person name="Storesund J.E."/>
            <person name="Kallscheuer N."/>
            <person name="Luecker S."/>
            <person name="Lage O.M."/>
            <person name="Pohl T."/>
            <person name="Merkel B.J."/>
            <person name="Hornburger P."/>
            <person name="Mueller R.-W."/>
            <person name="Bruemmer F."/>
            <person name="Labrenz M."/>
            <person name="Spormann A.M."/>
            <person name="Op den Camp H."/>
            <person name="Overmann J."/>
            <person name="Amann R."/>
            <person name="Jetten M.S.M."/>
            <person name="Mascher T."/>
            <person name="Medema M.H."/>
            <person name="Devos D.P."/>
            <person name="Kaster A.-K."/>
            <person name="Ovreas L."/>
            <person name="Rohde M."/>
            <person name="Galperin M.Y."/>
            <person name="Jogler C."/>
        </authorList>
    </citation>
    <scope>NUCLEOTIDE SEQUENCE [LARGE SCALE GENOMIC DNA]</scope>
    <source>
        <strain evidence="2 3">Spb1</strain>
    </source>
</reference>
<name>A0A518GT36_9PLAN</name>
<sequence length="778" mass="84421">MSFPIDRSSSSFQWACLLLLGLVVSGFIGCGKKAEVKEADKEAAKTEEAPKPAVQMREKVTVLDGRWMVIFTEQRKDFVVGLWDLDPNSDPQVKVFEDLKILQNASILSSKIDGDQMTVQLQLAGDQKASLEGKLQQGVFFGTLTTEPAGIAFVRMFPVGAEMETAKELRNSLPTIGTEQFKQASESKAPVTNMWSLATQAPQLPVSFEAMTAILAQMSQMSDMKWTAEKFADFEKDYLAMAAIWGPRMELTARVNLAMQLTIQRLYPDRAIEQFAAAEKLNPNQLMAEQLKIGRRALDMVIALEAINKEGPEAEKAAQDLQTFLAIEPYNPELLDALAEYSLKTNQNEEAIKYLSSIVALPQLEAMILSARSRQGIPAGQPGPRESLIKLWKSSHNDAIDGLDEMLQKLYDSTLESLRKDSMKLIPPVTLNAGHHVPLIESFTGVGCPPCLGASLALESLVETYPIPAIAVLHYHLNIPTPDPLTTQDGEDRFAYYKGEAAPSLFVDGRFVPGVGGILQHASMSYARLRGEVDAALQEKPQVVVAAQAKVENGELTVSASADSQTLPEELDPLRLRVALVENTVTLRAPNGLVEHHFVVRRLLGGAKGTGVKGDELKYSTSMTMADLKQGLEDGVAEIEQNRSVKFEIKPLLLEGLSVVAWVQDDSNRRVLGSVIVPVEGSGESKRRSSPAAVQKVEAAAPAADRPEVNKPETTPAPAVSPATPLEPAAVDLPKSETPKTEAAKLDPPKTEAPRSETPEASPPAISNPPASSESGRD</sequence>
<dbReference type="OrthoDB" id="253784at2"/>
<dbReference type="SUPFAM" id="SSF52833">
    <property type="entry name" value="Thioredoxin-like"/>
    <property type="match status" value="1"/>
</dbReference>
<dbReference type="EMBL" id="CP036299">
    <property type="protein sequence ID" value="QDV31735.1"/>
    <property type="molecule type" value="Genomic_DNA"/>
</dbReference>
<feature type="compositionally biased region" description="Basic and acidic residues" evidence="1">
    <location>
        <begin position="734"/>
        <end position="758"/>
    </location>
</feature>
<accession>A0A518GT36</accession>
<evidence type="ECO:0000313" key="2">
    <source>
        <dbReference type="EMBL" id="QDV31735.1"/>
    </source>
</evidence>
<dbReference type="Gene3D" id="1.25.40.10">
    <property type="entry name" value="Tetratricopeptide repeat domain"/>
    <property type="match status" value="1"/>
</dbReference>
<keyword evidence="3" id="KW-1185">Reference proteome</keyword>
<feature type="compositionally biased region" description="Low complexity" evidence="1">
    <location>
        <begin position="712"/>
        <end position="724"/>
    </location>
</feature>
<dbReference type="KEGG" id="peh:Spb1_36800"/>
<gene>
    <name evidence="2" type="ORF">Spb1_36800</name>
</gene>
<dbReference type="RefSeq" id="WP_145303062.1">
    <property type="nucleotide sequence ID" value="NZ_CP036299.1"/>
</dbReference>
<dbReference type="AlphaFoldDB" id="A0A518GT36"/>
<dbReference type="Proteomes" id="UP000315349">
    <property type="component" value="Chromosome"/>
</dbReference>
<evidence type="ECO:0008006" key="4">
    <source>
        <dbReference type="Google" id="ProtNLM"/>
    </source>
</evidence>
<dbReference type="InterPro" id="IPR036249">
    <property type="entry name" value="Thioredoxin-like_sf"/>
</dbReference>
<feature type="compositionally biased region" description="Low complexity" evidence="1">
    <location>
        <begin position="759"/>
        <end position="778"/>
    </location>
</feature>
<feature type="compositionally biased region" description="Low complexity" evidence="1">
    <location>
        <begin position="691"/>
        <end position="704"/>
    </location>
</feature>
<dbReference type="Gene3D" id="2.60.40.10">
    <property type="entry name" value="Immunoglobulins"/>
    <property type="match status" value="1"/>
</dbReference>
<feature type="region of interest" description="Disordered" evidence="1">
    <location>
        <begin position="681"/>
        <end position="778"/>
    </location>
</feature>